<gene>
    <name evidence="1" type="ORF">PAL_GLEAN10013288</name>
</gene>
<keyword evidence="2" id="KW-1185">Reference proteome</keyword>
<evidence type="ECO:0000313" key="1">
    <source>
        <dbReference type="EMBL" id="ELK09979.1"/>
    </source>
</evidence>
<dbReference type="AlphaFoldDB" id="L5KE90"/>
<dbReference type="Proteomes" id="UP000010552">
    <property type="component" value="Unassembled WGS sequence"/>
</dbReference>
<dbReference type="EMBL" id="KB030789">
    <property type="protein sequence ID" value="ELK09979.1"/>
    <property type="molecule type" value="Genomic_DNA"/>
</dbReference>
<reference evidence="2" key="1">
    <citation type="journal article" date="2013" name="Science">
        <title>Comparative analysis of bat genomes provides insight into the evolution of flight and immunity.</title>
        <authorList>
            <person name="Zhang G."/>
            <person name="Cowled C."/>
            <person name="Shi Z."/>
            <person name="Huang Z."/>
            <person name="Bishop-Lilly K.A."/>
            <person name="Fang X."/>
            <person name="Wynne J.W."/>
            <person name="Xiong Z."/>
            <person name="Baker M.L."/>
            <person name="Zhao W."/>
            <person name="Tachedjian M."/>
            <person name="Zhu Y."/>
            <person name="Zhou P."/>
            <person name="Jiang X."/>
            <person name="Ng J."/>
            <person name="Yang L."/>
            <person name="Wu L."/>
            <person name="Xiao J."/>
            <person name="Feng Y."/>
            <person name="Chen Y."/>
            <person name="Sun X."/>
            <person name="Zhang Y."/>
            <person name="Marsh G.A."/>
            <person name="Crameri G."/>
            <person name="Broder C.C."/>
            <person name="Frey K.G."/>
            <person name="Wang L.F."/>
            <person name="Wang J."/>
        </authorList>
    </citation>
    <scope>NUCLEOTIDE SEQUENCE [LARGE SCALE GENOMIC DNA]</scope>
</reference>
<dbReference type="InParanoid" id="L5KE90"/>
<evidence type="ECO:0000313" key="2">
    <source>
        <dbReference type="Proteomes" id="UP000010552"/>
    </source>
</evidence>
<proteinExistence type="predicted"/>
<sequence>MWTAGTPASGSTPCSGHLCFQVSRLPAPGRPVTSDLHVGSEQQVRPEAQGNVDLNRACPVLMPPRISGVSPRLAR</sequence>
<accession>L5KE90</accession>
<name>L5KE90_PTEAL</name>
<organism evidence="1 2">
    <name type="scientific">Pteropus alecto</name>
    <name type="common">Black flying fox</name>
    <dbReference type="NCBI Taxonomy" id="9402"/>
    <lineage>
        <taxon>Eukaryota</taxon>
        <taxon>Metazoa</taxon>
        <taxon>Chordata</taxon>
        <taxon>Craniata</taxon>
        <taxon>Vertebrata</taxon>
        <taxon>Euteleostomi</taxon>
        <taxon>Mammalia</taxon>
        <taxon>Eutheria</taxon>
        <taxon>Laurasiatheria</taxon>
        <taxon>Chiroptera</taxon>
        <taxon>Yinpterochiroptera</taxon>
        <taxon>Pteropodoidea</taxon>
        <taxon>Pteropodidae</taxon>
        <taxon>Pteropodinae</taxon>
        <taxon>Pteropus</taxon>
    </lineage>
</organism>
<protein>
    <submittedName>
        <fullName evidence="1">Uncharacterized protein</fullName>
    </submittedName>
</protein>